<dbReference type="AlphaFoldDB" id="A0A4Q7E2E4"/>
<dbReference type="RefSeq" id="WP_039725421.1">
    <property type="nucleotide sequence ID" value="NZ_QVFV01000006.1"/>
</dbReference>
<dbReference type="EMBL" id="QVFV01000006">
    <property type="protein sequence ID" value="RZM75967.1"/>
    <property type="molecule type" value="Genomic_DNA"/>
</dbReference>
<comment type="caution">
    <text evidence="1">The sequence shown here is derived from an EMBL/GenBank/DDBJ whole genome shotgun (WGS) entry which is preliminary data.</text>
</comment>
<proteinExistence type="predicted"/>
<organism evidence="1 2">
    <name type="scientific">Leptolyngbya iicbica LK</name>
    <dbReference type="NCBI Taxonomy" id="2294035"/>
    <lineage>
        <taxon>Bacteria</taxon>
        <taxon>Bacillati</taxon>
        <taxon>Cyanobacteriota</taxon>
        <taxon>Cyanophyceae</taxon>
        <taxon>Leptolyngbyales</taxon>
        <taxon>Leptolyngbyaceae</taxon>
        <taxon>Leptolyngbya group</taxon>
        <taxon>Leptolyngbya</taxon>
        <taxon>Leptolyngbya iicbica</taxon>
    </lineage>
</organism>
<dbReference type="OrthoDB" id="580780at2"/>
<sequence length="806" mass="90202">MTYCIGSATLVGSMTKGAIATPSISRTASSYILPIPKSRFADLWQGFLRGKDAFWAEVQIGGFVALTGVEPRRSIRLLEGATYTVNPDNSITFVLSNGVVVPPLSRQTYDTIRSTVPPGQQSVLDDKFFWHLQRNPAIPLIAADLGRGEHEELISNKVFDTDAYYLRPFLGHLFWAAQKADVPLQELIPLVETHLTTLEFPYLREQDLYAGSGSVHSFYKYEQELTNKQYLMRSLLTTPVEPWLRLEAIAQVEAATTKQDYTDAESTSTTVSLGRLPLPTPTAAEDTPAVHALNIAHLSQQGISLFPAELEQAALDYQHRYIHRRNLETALRNQLTALAATHGDDILAAINNYYDRDFWVSIGLTDELGRRSVNQMDTSRILGLFATRTEAITSWPAAESYPVARQHFIDFFQKNAPGLSETELLTLLFCDQAFNPQFWRALKRRQPDLVTEINAVQAAIQQLETGYTDAATQEAEVFRRLQRHQLDISTEAFSLLSVAMAKRLSDLVYAEFQPSDRKSVEYLEFTRAIYPFLRDMPDLNMQWGNGHNIKRYGLDNYVVPNLMALTPDDAPTLDAMGDLWFKMVSNGDLDRWDRDTFMQLVSTACSLSSNQTPSQLPARQLALLHLVEKYRPELRRVAGADGNGAPAVLHGLNNLDFRLAGWPETRTPTPPRVRRLTPANLQQIFPHLTPEAAANLAWRFSNNSGEVSVSLPLVMLQDPLFVLQADGAIDLLFAEGGQQQVLPKFNHHFDSIYAPAYMTRVAVPRQADAATVKALNQVLLTTQAMYGGYTPPYMTLPAPLQPTWGD</sequence>
<reference evidence="1 2" key="1">
    <citation type="submission" date="2018-11" db="EMBL/GenBank/DDBJ databases">
        <title>Whole genome sequencing of an environmental sample.</title>
        <authorList>
            <person name="Sarangi A.N."/>
            <person name="Singh D."/>
            <person name="Tripathy S."/>
        </authorList>
    </citation>
    <scope>NUCLEOTIDE SEQUENCE [LARGE SCALE GENOMIC DNA]</scope>
    <source>
        <strain evidence="1 2">Lakshadweep</strain>
    </source>
</reference>
<gene>
    <name evidence="1" type="ORF">DYY88_18885</name>
</gene>
<evidence type="ECO:0000313" key="2">
    <source>
        <dbReference type="Proteomes" id="UP000292459"/>
    </source>
</evidence>
<protein>
    <submittedName>
        <fullName evidence="1">Uncharacterized protein</fullName>
    </submittedName>
</protein>
<evidence type="ECO:0000313" key="1">
    <source>
        <dbReference type="EMBL" id="RZM75967.1"/>
    </source>
</evidence>
<name>A0A4Q7E2E4_9CYAN</name>
<keyword evidence="2" id="KW-1185">Reference proteome</keyword>
<accession>A0A4Q7E2E4</accession>
<dbReference type="Proteomes" id="UP000292459">
    <property type="component" value="Unassembled WGS sequence"/>
</dbReference>